<feature type="region of interest" description="Disordered" evidence="1">
    <location>
        <begin position="68"/>
        <end position="90"/>
    </location>
</feature>
<feature type="compositionally biased region" description="Low complexity" evidence="1">
    <location>
        <begin position="68"/>
        <end position="84"/>
    </location>
</feature>
<gene>
    <name evidence="2" type="ORF">BLS_000682</name>
</gene>
<organism evidence="2 3">
    <name type="scientific">Venturia inaequalis</name>
    <name type="common">Apple scab fungus</name>
    <dbReference type="NCBI Taxonomy" id="5025"/>
    <lineage>
        <taxon>Eukaryota</taxon>
        <taxon>Fungi</taxon>
        <taxon>Dikarya</taxon>
        <taxon>Ascomycota</taxon>
        <taxon>Pezizomycotina</taxon>
        <taxon>Dothideomycetes</taxon>
        <taxon>Pleosporomycetidae</taxon>
        <taxon>Venturiales</taxon>
        <taxon>Venturiaceae</taxon>
        <taxon>Venturia</taxon>
    </lineage>
</organism>
<sequence>MFSPHPLKRSVQIIKRFHRWPPVRQFHGTLPVSGVPIPLRIALPVAVGIIASSCAFVAFAPLCRLDAPSGSDVRSSSVSRRGPATSTEEDEHKWRIEEVLQAFVDSLGGERKDVDLLGLLAGLQYDSYSLKPGRKLDSFDSLIYAACQRLGQLRIKGMEYWGYGRGVQELRAERLAASENHWFEQWNPFGLLKKEDLPLTNEDIKTAVIGLIICRHLAYGFQASMTQVKEEGGPNMLGMKLDDPVIQEHIKSSEFMARYGLTEVWILCQTLDEAEKVIKKPEIKTALKKAGCDLENKDIQWMRSMGFSWAHGMLEIVQVEYYRYAAENIIRID</sequence>
<name>A0A8H3UW61_VENIN</name>
<proteinExistence type="predicted"/>
<dbReference type="Proteomes" id="UP000433883">
    <property type="component" value="Unassembled WGS sequence"/>
</dbReference>
<reference evidence="2 3" key="1">
    <citation type="submission" date="2019-11" db="EMBL/GenBank/DDBJ databases">
        <title>Venturia inaequalis Genome Resource.</title>
        <authorList>
            <person name="Lichtner F.J."/>
        </authorList>
    </citation>
    <scope>NUCLEOTIDE SEQUENCE [LARGE SCALE GENOMIC DNA]</scope>
    <source>
        <strain evidence="2">Bline_iso_100314</strain>
    </source>
</reference>
<protein>
    <submittedName>
        <fullName evidence="2">Uncharacterized protein</fullName>
    </submittedName>
</protein>
<dbReference type="EMBL" id="WNWQ01000113">
    <property type="protein sequence ID" value="KAE9978362.1"/>
    <property type="molecule type" value="Genomic_DNA"/>
</dbReference>
<evidence type="ECO:0000313" key="3">
    <source>
        <dbReference type="Proteomes" id="UP000433883"/>
    </source>
</evidence>
<comment type="caution">
    <text evidence="2">The sequence shown here is derived from an EMBL/GenBank/DDBJ whole genome shotgun (WGS) entry which is preliminary data.</text>
</comment>
<evidence type="ECO:0000256" key="1">
    <source>
        <dbReference type="SAM" id="MobiDB-lite"/>
    </source>
</evidence>
<accession>A0A8H3UW61</accession>
<evidence type="ECO:0000313" key="2">
    <source>
        <dbReference type="EMBL" id="KAE9978362.1"/>
    </source>
</evidence>
<dbReference type="AlphaFoldDB" id="A0A8H3UW61"/>